<dbReference type="RefSeq" id="WP_250194225.1">
    <property type="nucleotide sequence ID" value="NZ_CP097635.1"/>
</dbReference>
<evidence type="ECO:0000256" key="2">
    <source>
        <dbReference type="ARBA" id="ARBA00023002"/>
    </source>
</evidence>
<evidence type="ECO:0000256" key="3">
    <source>
        <dbReference type="SAM" id="MobiDB-lite"/>
    </source>
</evidence>
<keyword evidence="6" id="KW-1185">Reference proteome</keyword>
<organism evidence="5 6">
    <name type="scientific">Aquincola tertiaricarbonis</name>
    <dbReference type="NCBI Taxonomy" id="391953"/>
    <lineage>
        <taxon>Bacteria</taxon>
        <taxon>Pseudomonadati</taxon>
        <taxon>Pseudomonadota</taxon>
        <taxon>Betaproteobacteria</taxon>
        <taxon>Burkholderiales</taxon>
        <taxon>Sphaerotilaceae</taxon>
        <taxon>Aquincola</taxon>
    </lineage>
</organism>
<dbReference type="PANTHER" id="PTHR48107">
    <property type="entry name" value="NADPH-DEPENDENT ALDEHYDE REDUCTASE-LIKE PROTEIN, CHLOROPLASTIC-RELATED"/>
    <property type="match status" value="1"/>
</dbReference>
<dbReference type="Gene3D" id="3.40.50.720">
    <property type="entry name" value="NAD(P)-binding Rossmann-like Domain"/>
    <property type="match status" value="1"/>
</dbReference>
<dbReference type="SMART" id="SM00822">
    <property type="entry name" value="PKS_KR"/>
    <property type="match status" value="1"/>
</dbReference>
<evidence type="ECO:0000313" key="5">
    <source>
        <dbReference type="EMBL" id="URI05960.1"/>
    </source>
</evidence>
<name>A0ABY4S3M0_AQUTE</name>
<evidence type="ECO:0000256" key="1">
    <source>
        <dbReference type="ARBA" id="ARBA00006484"/>
    </source>
</evidence>
<dbReference type="PRINTS" id="PR00080">
    <property type="entry name" value="SDRFAMILY"/>
</dbReference>
<accession>A0ABY4S3M0</accession>
<feature type="domain" description="Ketoreductase" evidence="4">
    <location>
        <begin position="82"/>
        <end position="267"/>
    </location>
</feature>
<dbReference type="InterPro" id="IPR036291">
    <property type="entry name" value="NAD(P)-bd_dom_sf"/>
</dbReference>
<evidence type="ECO:0000259" key="4">
    <source>
        <dbReference type="SMART" id="SM00822"/>
    </source>
</evidence>
<feature type="region of interest" description="Disordered" evidence="3">
    <location>
        <begin position="1"/>
        <end position="59"/>
    </location>
</feature>
<proteinExistence type="inferred from homology"/>
<dbReference type="SUPFAM" id="SSF51735">
    <property type="entry name" value="NAD(P)-binding Rossmann-fold domains"/>
    <property type="match status" value="1"/>
</dbReference>
<gene>
    <name evidence="5" type="ORF">MW290_08410</name>
</gene>
<dbReference type="InterPro" id="IPR002347">
    <property type="entry name" value="SDR_fam"/>
</dbReference>
<feature type="compositionally biased region" description="Basic and acidic residues" evidence="3">
    <location>
        <begin position="1"/>
        <end position="34"/>
    </location>
</feature>
<dbReference type="PRINTS" id="PR00081">
    <property type="entry name" value="GDHRDH"/>
</dbReference>
<dbReference type="EMBL" id="CP097635">
    <property type="protein sequence ID" value="URI05960.1"/>
    <property type="molecule type" value="Genomic_DNA"/>
</dbReference>
<reference evidence="5" key="1">
    <citation type="submission" date="2022-05" db="EMBL/GenBank/DDBJ databases">
        <title>An RpoN-dependent PEP-CTERM gene is involved in floc formation of an Aquincola tertiaricarbonis strain.</title>
        <authorList>
            <person name="Qiu D."/>
            <person name="Xia M."/>
        </authorList>
    </citation>
    <scope>NUCLEOTIDE SEQUENCE</scope>
    <source>
        <strain evidence="5">RN12</strain>
    </source>
</reference>
<dbReference type="PROSITE" id="PS00061">
    <property type="entry name" value="ADH_SHORT"/>
    <property type="match status" value="1"/>
</dbReference>
<keyword evidence="2" id="KW-0560">Oxidoreductase</keyword>
<dbReference type="InterPro" id="IPR057326">
    <property type="entry name" value="KR_dom"/>
</dbReference>
<dbReference type="Proteomes" id="UP001056201">
    <property type="component" value="Chromosome 1"/>
</dbReference>
<comment type="similarity">
    <text evidence="1">Belongs to the short-chain dehydrogenases/reductases (SDR) family.</text>
</comment>
<sequence length="325" mass="34671">MSTQDTTDRHLKIQQEQDARDARQAQEGGQDKKAPGVQAGAREQPTELPAQHQAKPGSEAELQLAPRFQAPDYKGSEKLQGMTALITGGDSGIGRAVAVLFAREGADVAIVYLSSHEDAEETKRCVEAEGTRCLLLPGDVKDSRFCQQAVDETLKAFGRLDVLVNNAAFQEHAQSIEDITDERLQETLQTNIAGYFHMARAAVPHLKQGASIINTGSVVGLKGSAKLLDYATTKGAIHAFTKSLAQNLVSKGIRVNAVAPGPVWTPLNPADSPAEQVAEFGRQTDMKRAAQPEELSPAYVYLASPVMSGYVTGIVLPVTGSVGAI</sequence>
<dbReference type="Pfam" id="PF13561">
    <property type="entry name" value="adh_short_C2"/>
    <property type="match status" value="1"/>
</dbReference>
<protein>
    <submittedName>
        <fullName evidence="5">SDR family oxidoreductase</fullName>
    </submittedName>
</protein>
<dbReference type="PANTHER" id="PTHR48107:SF16">
    <property type="entry name" value="NADPH-DEPENDENT ALDEHYDE REDUCTASE 1, CHLOROPLASTIC"/>
    <property type="match status" value="1"/>
</dbReference>
<evidence type="ECO:0000313" key="6">
    <source>
        <dbReference type="Proteomes" id="UP001056201"/>
    </source>
</evidence>
<dbReference type="InterPro" id="IPR020904">
    <property type="entry name" value="Sc_DH/Rdtase_CS"/>
</dbReference>
<dbReference type="NCBIfam" id="NF005214">
    <property type="entry name" value="PRK06701.1"/>
    <property type="match status" value="1"/>
</dbReference>